<dbReference type="AlphaFoldDB" id="A0A6I1GD77"/>
<accession>A0A6I1GD77</accession>
<evidence type="ECO:0000313" key="1">
    <source>
        <dbReference type="EMBL" id="KAB7789603.1"/>
    </source>
</evidence>
<proteinExistence type="predicted"/>
<gene>
    <name evidence="1" type="ORF">F7D09_1899</name>
</gene>
<keyword evidence="2" id="KW-1185">Reference proteome</keyword>
<sequence>MHVSLILLYRLHLPFMHLLKIEYCQKYPYAENQIQFTL</sequence>
<dbReference type="EMBL" id="WBVT01000041">
    <property type="protein sequence ID" value="KAB7789603.1"/>
    <property type="molecule type" value="Genomic_DNA"/>
</dbReference>
<reference evidence="1 2" key="1">
    <citation type="submission" date="2019-09" db="EMBL/GenBank/DDBJ databases">
        <title>Characterization of the phylogenetic diversity of two novel species belonging to the genus Bifidobacterium: Bifidobacterium cebidarum sp. nov. and Bifidobacterium leontopitheci sp. nov.</title>
        <authorList>
            <person name="Lugli G.A."/>
            <person name="Duranti S."/>
            <person name="Milani C."/>
            <person name="Turroni F."/>
            <person name="Ventura M."/>
        </authorList>
    </citation>
    <scope>NUCLEOTIDE SEQUENCE [LARGE SCALE GENOMIC DNA]</scope>
    <source>
        <strain evidence="1 2">LMG 31471</strain>
    </source>
</reference>
<organism evidence="1 2">
    <name type="scientific">Bifidobacterium leontopitheci</name>
    <dbReference type="NCBI Taxonomy" id="2650774"/>
    <lineage>
        <taxon>Bacteria</taxon>
        <taxon>Bacillati</taxon>
        <taxon>Actinomycetota</taxon>
        <taxon>Actinomycetes</taxon>
        <taxon>Bifidobacteriales</taxon>
        <taxon>Bifidobacteriaceae</taxon>
        <taxon>Bifidobacterium</taxon>
    </lineage>
</organism>
<dbReference type="Proteomes" id="UP000441772">
    <property type="component" value="Unassembled WGS sequence"/>
</dbReference>
<comment type="caution">
    <text evidence="1">The sequence shown here is derived from an EMBL/GenBank/DDBJ whole genome shotgun (WGS) entry which is preliminary data.</text>
</comment>
<evidence type="ECO:0000313" key="2">
    <source>
        <dbReference type="Proteomes" id="UP000441772"/>
    </source>
</evidence>
<name>A0A6I1GD77_9BIFI</name>
<protein>
    <submittedName>
        <fullName evidence="1">Uncharacterized protein</fullName>
    </submittedName>
</protein>